<dbReference type="RefSeq" id="WP_189164290.1">
    <property type="nucleotide sequence ID" value="NZ_BMNT01000019.1"/>
</dbReference>
<evidence type="ECO:0000259" key="9">
    <source>
        <dbReference type="PROSITE" id="PS50850"/>
    </source>
</evidence>
<feature type="transmembrane region" description="Helical" evidence="8">
    <location>
        <begin position="473"/>
        <end position="496"/>
    </location>
</feature>
<feature type="transmembrane region" description="Helical" evidence="8">
    <location>
        <begin position="51"/>
        <end position="70"/>
    </location>
</feature>
<proteinExistence type="predicted"/>
<feature type="transmembrane region" description="Helical" evidence="8">
    <location>
        <begin position="335"/>
        <end position="353"/>
    </location>
</feature>
<evidence type="ECO:0000256" key="8">
    <source>
        <dbReference type="SAM" id="Phobius"/>
    </source>
</evidence>
<feature type="compositionally biased region" description="Basic and acidic residues" evidence="7">
    <location>
        <begin position="531"/>
        <end position="543"/>
    </location>
</feature>
<organism evidence="10 11">
    <name type="scientific">Sphaerisporangium melleum</name>
    <dbReference type="NCBI Taxonomy" id="321316"/>
    <lineage>
        <taxon>Bacteria</taxon>
        <taxon>Bacillati</taxon>
        <taxon>Actinomycetota</taxon>
        <taxon>Actinomycetes</taxon>
        <taxon>Streptosporangiales</taxon>
        <taxon>Streptosporangiaceae</taxon>
        <taxon>Sphaerisporangium</taxon>
    </lineage>
</organism>
<evidence type="ECO:0000256" key="6">
    <source>
        <dbReference type="ARBA" id="ARBA00023136"/>
    </source>
</evidence>
<name>A0A917R5P9_9ACTN</name>
<dbReference type="Gene3D" id="1.20.1250.20">
    <property type="entry name" value="MFS general substrate transporter like domains"/>
    <property type="match status" value="1"/>
</dbReference>
<accession>A0A917R5P9</accession>
<evidence type="ECO:0000256" key="7">
    <source>
        <dbReference type="SAM" id="MobiDB-lite"/>
    </source>
</evidence>
<dbReference type="PANTHER" id="PTHR42718">
    <property type="entry name" value="MAJOR FACILITATOR SUPERFAMILY MULTIDRUG TRANSPORTER MFSC"/>
    <property type="match status" value="1"/>
</dbReference>
<keyword evidence="3" id="KW-1003">Cell membrane</keyword>
<feature type="transmembrane region" description="Helical" evidence="8">
    <location>
        <begin position="107"/>
        <end position="128"/>
    </location>
</feature>
<dbReference type="Proteomes" id="UP000645217">
    <property type="component" value="Unassembled WGS sequence"/>
</dbReference>
<evidence type="ECO:0000256" key="3">
    <source>
        <dbReference type="ARBA" id="ARBA00022475"/>
    </source>
</evidence>
<feature type="transmembrane region" description="Helical" evidence="8">
    <location>
        <begin position="359"/>
        <end position="382"/>
    </location>
</feature>
<evidence type="ECO:0000313" key="10">
    <source>
        <dbReference type="EMBL" id="GGK91150.1"/>
    </source>
</evidence>
<dbReference type="InterPro" id="IPR020846">
    <property type="entry name" value="MFS_dom"/>
</dbReference>
<dbReference type="InterPro" id="IPR011701">
    <property type="entry name" value="MFS"/>
</dbReference>
<feature type="compositionally biased region" description="Low complexity" evidence="7">
    <location>
        <begin position="505"/>
        <end position="521"/>
    </location>
</feature>
<keyword evidence="11" id="KW-1185">Reference proteome</keyword>
<dbReference type="PROSITE" id="PS50850">
    <property type="entry name" value="MFS"/>
    <property type="match status" value="1"/>
</dbReference>
<feature type="transmembrane region" description="Helical" evidence="8">
    <location>
        <begin position="82"/>
        <end position="101"/>
    </location>
</feature>
<feature type="region of interest" description="Disordered" evidence="7">
    <location>
        <begin position="505"/>
        <end position="543"/>
    </location>
</feature>
<comment type="caution">
    <text evidence="10">The sequence shown here is derived from an EMBL/GenBank/DDBJ whole genome shotgun (WGS) entry which is preliminary data.</text>
</comment>
<feature type="domain" description="Major facilitator superfamily (MFS) profile" evidence="9">
    <location>
        <begin position="16"/>
        <end position="499"/>
    </location>
</feature>
<evidence type="ECO:0000313" key="11">
    <source>
        <dbReference type="Proteomes" id="UP000645217"/>
    </source>
</evidence>
<dbReference type="InterPro" id="IPR036259">
    <property type="entry name" value="MFS_trans_sf"/>
</dbReference>
<dbReference type="Pfam" id="PF07690">
    <property type="entry name" value="MFS_1"/>
    <property type="match status" value="1"/>
</dbReference>
<sequence>MTDDVRLKAGRREWVGLAVVCLPALIVALDIFVVLLALPELSAKLGANSTQQLWIVDIYGFMVAGFLITMGNLGDRIGRRKLLLIGAAAFGVASIVAAYSTSAITLILARAVLGIAGATLGPSTLSLISNMFRDDKQRASAIGIWAGSFSIGAIIGPLVGGVLLEYFWWGSVFLLGVPPMVLLLVAGPFLLPEYRSPQSGKIDLLSVALSLAAILPVIYGIKELARLGWQAGPVVAVVIGLVMAAVFLRRQRTLADPLLDLRLFGNKMFNAELSSMLLYSGLTGTTMLFITQYFQSVAGLTPLQAGLGLVPGLVLGIVSVTVGPQLGGKIKPAHLIGGGLVLVAAGLTVLAFVDSVPGLIIGYAIWCLGGGPLLTIGMGLVVGSVPPEKAGTASSLAQISNELGYALGIATVGTIGTLVYRTQVADAIPAGVPEAAAGAARESIAGASAAAGGLPEQIAGTLLAPAREAFTSGLHVVAAISALVVLGIAVLNAVVLKDLPAFGQPPAAPEGGEAGGAQPEADVQPHAATEAVRDEVAVGRADA</sequence>
<keyword evidence="6 8" id="KW-0472">Membrane</keyword>
<gene>
    <name evidence="10" type="primary">smvA</name>
    <name evidence="10" type="ORF">GCM10007964_37260</name>
</gene>
<comment type="subcellular location">
    <subcellularLocation>
        <location evidence="1">Cell membrane</location>
        <topology evidence="1">Multi-pass membrane protein</topology>
    </subcellularLocation>
</comment>
<dbReference type="CDD" id="cd17321">
    <property type="entry name" value="MFS_MMR_MDR_like"/>
    <property type="match status" value="1"/>
</dbReference>
<feature type="transmembrane region" description="Helical" evidence="8">
    <location>
        <begin position="166"/>
        <end position="190"/>
    </location>
</feature>
<feature type="transmembrane region" description="Helical" evidence="8">
    <location>
        <begin position="227"/>
        <end position="248"/>
    </location>
</feature>
<feature type="transmembrane region" description="Helical" evidence="8">
    <location>
        <begin position="202"/>
        <end position="221"/>
    </location>
</feature>
<dbReference type="GO" id="GO:0005886">
    <property type="term" value="C:plasma membrane"/>
    <property type="evidence" value="ECO:0007669"/>
    <property type="project" value="UniProtKB-SubCell"/>
</dbReference>
<evidence type="ECO:0000256" key="2">
    <source>
        <dbReference type="ARBA" id="ARBA00022448"/>
    </source>
</evidence>
<dbReference type="AlphaFoldDB" id="A0A917R5P9"/>
<feature type="transmembrane region" description="Helical" evidence="8">
    <location>
        <begin position="403"/>
        <end position="420"/>
    </location>
</feature>
<feature type="transmembrane region" description="Helical" evidence="8">
    <location>
        <begin position="14"/>
        <end position="39"/>
    </location>
</feature>
<feature type="transmembrane region" description="Helical" evidence="8">
    <location>
        <begin position="140"/>
        <end position="160"/>
    </location>
</feature>
<feature type="transmembrane region" description="Helical" evidence="8">
    <location>
        <begin position="269"/>
        <end position="291"/>
    </location>
</feature>
<dbReference type="EMBL" id="BMNT01000019">
    <property type="protein sequence ID" value="GGK91150.1"/>
    <property type="molecule type" value="Genomic_DNA"/>
</dbReference>
<evidence type="ECO:0000256" key="1">
    <source>
        <dbReference type="ARBA" id="ARBA00004651"/>
    </source>
</evidence>
<evidence type="ECO:0000256" key="4">
    <source>
        <dbReference type="ARBA" id="ARBA00022692"/>
    </source>
</evidence>
<feature type="transmembrane region" description="Helical" evidence="8">
    <location>
        <begin position="303"/>
        <end position="323"/>
    </location>
</feature>
<keyword evidence="4 8" id="KW-0812">Transmembrane</keyword>
<reference evidence="10" key="2">
    <citation type="submission" date="2020-09" db="EMBL/GenBank/DDBJ databases">
        <authorList>
            <person name="Sun Q."/>
            <person name="Ohkuma M."/>
        </authorList>
    </citation>
    <scope>NUCLEOTIDE SEQUENCE</scope>
    <source>
        <strain evidence="10">JCM 13064</strain>
    </source>
</reference>
<dbReference type="SUPFAM" id="SSF103473">
    <property type="entry name" value="MFS general substrate transporter"/>
    <property type="match status" value="1"/>
</dbReference>
<reference evidence="10" key="1">
    <citation type="journal article" date="2014" name="Int. J. Syst. Evol. Microbiol.">
        <title>Complete genome sequence of Corynebacterium casei LMG S-19264T (=DSM 44701T), isolated from a smear-ripened cheese.</title>
        <authorList>
            <consortium name="US DOE Joint Genome Institute (JGI-PGF)"/>
            <person name="Walter F."/>
            <person name="Albersmeier A."/>
            <person name="Kalinowski J."/>
            <person name="Ruckert C."/>
        </authorList>
    </citation>
    <scope>NUCLEOTIDE SEQUENCE</scope>
    <source>
        <strain evidence="10">JCM 13064</strain>
    </source>
</reference>
<protein>
    <submittedName>
        <fullName evidence="10">MFS transporter</fullName>
    </submittedName>
</protein>
<dbReference type="PANTHER" id="PTHR42718:SF47">
    <property type="entry name" value="METHYL VIOLOGEN RESISTANCE PROTEIN SMVA"/>
    <property type="match status" value="1"/>
</dbReference>
<evidence type="ECO:0000256" key="5">
    <source>
        <dbReference type="ARBA" id="ARBA00022989"/>
    </source>
</evidence>
<keyword evidence="5 8" id="KW-1133">Transmembrane helix</keyword>
<dbReference type="PRINTS" id="PR01036">
    <property type="entry name" value="TCRTETB"/>
</dbReference>
<dbReference type="GO" id="GO:0022857">
    <property type="term" value="F:transmembrane transporter activity"/>
    <property type="evidence" value="ECO:0007669"/>
    <property type="project" value="InterPro"/>
</dbReference>
<keyword evidence="2" id="KW-0813">Transport</keyword>